<feature type="compositionally biased region" description="Low complexity" evidence="2">
    <location>
        <begin position="1"/>
        <end position="19"/>
    </location>
</feature>
<evidence type="ECO:0008006" key="5">
    <source>
        <dbReference type="Google" id="ProtNLM"/>
    </source>
</evidence>
<evidence type="ECO:0000256" key="2">
    <source>
        <dbReference type="SAM" id="MobiDB-lite"/>
    </source>
</evidence>
<name>A0A0L0TAE2_ALLM3</name>
<dbReference type="Pfam" id="PF02545">
    <property type="entry name" value="Maf"/>
    <property type="match status" value="1"/>
</dbReference>
<dbReference type="PANTHER" id="PTHR43213">
    <property type="entry name" value="BIFUNCTIONAL DTTP/UTP PYROPHOSPHATASE/METHYLTRANSFERASE PROTEIN-RELATED"/>
    <property type="match status" value="1"/>
</dbReference>
<dbReference type="PANTHER" id="PTHR43213:SF4">
    <property type="entry name" value="7-METHYL-GTP PYROPHOSPHATASE"/>
    <property type="match status" value="1"/>
</dbReference>
<dbReference type="EMBL" id="GG745374">
    <property type="protein sequence ID" value="KNE71788.1"/>
    <property type="molecule type" value="Genomic_DNA"/>
</dbReference>
<organism evidence="3 4">
    <name type="scientific">Allomyces macrogynus (strain ATCC 38327)</name>
    <name type="common">Allomyces javanicus var. macrogynus</name>
    <dbReference type="NCBI Taxonomy" id="578462"/>
    <lineage>
        <taxon>Eukaryota</taxon>
        <taxon>Fungi</taxon>
        <taxon>Fungi incertae sedis</taxon>
        <taxon>Blastocladiomycota</taxon>
        <taxon>Blastocladiomycetes</taxon>
        <taxon>Blastocladiales</taxon>
        <taxon>Blastocladiaceae</taxon>
        <taxon>Allomyces</taxon>
    </lineage>
</organism>
<evidence type="ECO:0000313" key="3">
    <source>
        <dbReference type="EMBL" id="KNE71788.1"/>
    </source>
</evidence>
<dbReference type="Proteomes" id="UP000054350">
    <property type="component" value="Unassembled WGS sequence"/>
</dbReference>
<proteinExistence type="predicted"/>
<keyword evidence="4" id="KW-1185">Reference proteome</keyword>
<dbReference type="VEuPathDB" id="FungiDB:AMAG_16095"/>
<accession>A0A0L0TAE2</accession>
<dbReference type="STRING" id="578462.A0A0L0TAE2"/>
<dbReference type="InterPro" id="IPR003697">
    <property type="entry name" value="Maf-like"/>
</dbReference>
<gene>
    <name evidence="3" type="ORF">AMAG_16095</name>
</gene>
<reference evidence="4" key="2">
    <citation type="submission" date="2009-11" db="EMBL/GenBank/DDBJ databases">
        <title>The Genome Sequence of Allomyces macrogynus strain ATCC 38327.</title>
        <authorList>
            <consortium name="The Broad Institute Genome Sequencing Platform"/>
            <person name="Russ C."/>
            <person name="Cuomo C."/>
            <person name="Shea T."/>
            <person name="Young S.K."/>
            <person name="Zeng Q."/>
            <person name="Koehrsen M."/>
            <person name="Haas B."/>
            <person name="Borodovsky M."/>
            <person name="Guigo R."/>
            <person name="Alvarado L."/>
            <person name="Berlin A."/>
            <person name="Borenstein D."/>
            <person name="Chen Z."/>
            <person name="Engels R."/>
            <person name="Freedman E."/>
            <person name="Gellesch M."/>
            <person name="Goldberg J."/>
            <person name="Griggs A."/>
            <person name="Gujja S."/>
            <person name="Heiman D."/>
            <person name="Hepburn T."/>
            <person name="Howarth C."/>
            <person name="Jen D."/>
            <person name="Larson L."/>
            <person name="Lewis B."/>
            <person name="Mehta T."/>
            <person name="Park D."/>
            <person name="Pearson M."/>
            <person name="Roberts A."/>
            <person name="Saif S."/>
            <person name="Shenoy N."/>
            <person name="Sisk P."/>
            <person name="Stolte C."/>
            <person name="Sykes S."/>
            <person name="Walk T."/>
            <person name="White J."/>
            <person name="Yandava C."/>
            <person name="Burger G."/>
            <person name="Gray M.W."/>
            <person name="Holland P.W.H."/>
            <person name="King N."/>
            <person name="Lang F.B.F."/>
            <person name="Roger A.J."/>
            <person name="Ruiz-Trillo I."/>
            <person name="Lander E."/>
            <person name="Nusbaum C."/>
        </authorList>
    </citation>
    <scope>NUCLEOTIDE SEQUENCE [LARGE SCALE GENOMIC DNA]</scope>
    <source>
        <strain evidence="4">ATCC 38327</strain>
    </source>
</reference>
<dbReference type="SUPFAM" id="SSF52972">
    <property type="entry name" value="ITPase-like"/>
    <property type="match status" value="1"/>
</dbReference>
<protein>
    <recommendedName>
        <fullName evidence="5">Septum formation protein Maf</fullName>
    </recommendedName>
</protein>
<evidence type="ECO:0000313" key="4">
    <source>
        <dbReference type="Proteomes" id="UP000054350"/>
    </source>
</evidence>
<dbReference type="OMA" id="EEVCGFC"/>
<sequence>MTATSAPASTATAPAAPTPQLDPARVAHALPLTLVLGSTSRARRALLASLIPPTHKDRIRIEFTAPPDSLDERAVAADHRAAHRAHDLTLAVAHAKADALLDSASLAQTGTAILLTADQVTVCAGKVREKPESEQEARGYLAAYSAGEPATTVTAVVATHLPTKKRVAGIDVATQHWRGPFLASVVEEVIAKGDVMHCCGGFMIDEPLLMSYLGQRDGDGDSIMGMPLALTKSLIEQLLDFD</sequence>
<dbReference type="AlphaFoldDB" id="A0A0L0TAE2"/>
<keyword evidence="1" id="KW-0378">Hydrolase</keyword>
<dbReference type="eggNOG" id="KOG1509">
    <property type="taxonomic scope" value="Eukaryota"/>
</dbReference>
<evidence type="ECO:0000256" key="1">
    <source>
        <dbReference type="ARBA" id="ARBA00022801"/>
    </source>
</evidence>
<feature type="region of interest" description="Disordered" evidence="2">
    <location>
        <begin position="1"/>
        <end position="21"/>
    </location>
</feature>
<dbReference type="InterPro" id="IPR029001">
    <property type="entry name" value="ITPase-like_fam"/>
</dbReference>
<dbReference type="Gene3D" id="3.90.950.10">
    <property type="match status" value="1"/>
</dbReference>
<dbReference type="PIRSF" id="PIRSF006305">
    <property type="entry name" value="Maf"/>
    <property type="match status" value="1"/>
</dbReference>
<dbReference type="GO" id="GO:0047429">
    <property type="term" value="F:nucleoside triphosphate diphosphatase activity"/>
    <property type="evidence" value="ECO:0007669"/>
    <property type="project" value="InterPro"/>
</dbReference>
<dbReference type="OrthoDB" id="10267058at2759"/>
<reference evidence="3 4" key="1">
    <citation type="submission" date="2009-11" db="EMBL/GenBank/DDBJ databases">
        <title>Annotation of Allomyces macrogynus ATCC 38327.</title>
        <authorList>
            <consortium name="The Broad Institute Genome Sequencing Platform"/>
            <person name="Russ C."/>
            <person name="Cuomo C."/>
            <person name="Burger G."/>
            <person name="Gray M.W."/>
            <person name="Holland P.W.H."/>
            <person name="King N."/>
            <person name="Lang F.B.F."/>
            <person name="Roger A.J."/>
            <person name="Ruiz-Trillo I."/>
            <person name="Young S.K."/>
            <person name="Zeng Q."/>
            <person name="Gargeya S."/>
            <person name="Fitzgerald M."/>
            <person name="Haas B."/>
            <person name="Abouelleil A."/>
            <person name="Alvarado L."/>
            <person name="Arachchi H.M."/>
            <person name="Berlin A."/>
            <person name="Chapman S.B."/>
            <person name="Gearin G."/>
            <person name="Goldberg J."/>
            <person name="Griggs A."/>
            <person name="Gujja S."/>
            <person name="Hansen M."/>
            <person name="Heiman D."/>
            <person name="Howarth C."/>
            <person name="Larimer J."/>
            <person name="Lui A."/>
            <person name="MacDonald P.J.P."/>
            <person name="McCowen C."/>
            <person name="Montmayeur A."/>
            <person name="Murphy C."/>
            <person name="Neiman D."/>
            <person name="Pearson M."/>
            <person name="Priest M."/>
            <person name="Roberts A."/>
            <person name="Saif S."/>
            <person name="Shea T."/>
            <person name="Sisk P."/>
            <person name="Stolte C."/>
            <person name="Sykes S."/>
            <person name="Wortman J."/>
            <person name="Nusbaum C."/>
            <person name="Birren B."/>
        </authorList>
    </citation>
    <scope>NUCLEOTIDE SEQUENCE [LARGE SCALE GENOMIC DNA]</scope>
    <source>
        <strain evidence="3 4">ATCC 38327</strain>
    </source>
</reference>